<name>A0A1M7ZJR1_9BACT</name>
<organism evidence="2 3">
    <name type="scientific">Algoriphagus zhangzhouensis</name>
    <dbReference type="NCBI Taxonomy" id="1073327"/>
    <lineage>
        <taxon>Bacteria</taxon>
        <taxon>Pseudomonadati</taxon>
        <taxon>Bacteroidota</taxon>
        <taxon>Cytophagia</taxon>
        <taxon>Cytophagales</taxon>
        <taxon>Cyclobacteriaceae</taxon>
        <taxon>Algoriphagus</taxon>
    </lineage>
</organism>
<keyword evidence="3" id="KW-1185">Reference proteome</keyword>
<dbReference type="OrthoDB" id="1441538at2"/>
<feature type="domain" description="Aspartyl/asparaginy/proline hydroxylase" evidence="1">
    <location>
        <begin position="37"/>
        <end position="176"/>
    </location>
</feature>
<reference evidence="3" key="1">
    <citation type="submission" date="2016-12" db="EMBL/GenBank/DDBJ databases">
        <authorList>
            <person name="Varghese N."/>
            <person name="Submissions S."/>
        </authorList>
    </citation>
    <scope>NUCLEOTIDE SEQUENCE [LARGE SCALE GENOMIC DNA]</scope>
    <source>
        <strain evidence="3">DSM 25035</strain>
    </source>
</reference>
<proteinExistence type="predicted"/>
<accession>A0A1M7ZJR1</accession>
<evidence type="ECO:0000313" key="2">
    <source>
        <dbReference type="EMBL" id="SHO65133.1"/>
    </source>
</evidence>
<dbReference type="InterPro" id="IPR027443">
    <property type="entry name" value="IPNS-like_sf"/>
</dbReference>
<protein>
    <submittedName>
        <fullName evidence="2">Aspartyl/Asparaginyl beta-hydroxylase</fullName>
    </submittedName>
</protein>
<evidence type="ECO:0000313" key="3">
    <source>
        <dbReference type="Proteomes" id="UP000184609"/>
    </source>
</evidence>
<gene>
    <name evidence="2" type="ORF">SAMN04488108_3885</name>
</gene>
<dbReference type="InterPro" id="IPR007803">
    <property type="entry name" value="Asp/Arg/Pro-Hydrxlase"/>
</dbReference>
<evidence type="ECO:0000259" key="1">
    <source>
        <dbReference type="Pfam" id="PF05118"/>
    </source>
</evidence>
<dbReference type="Pfam" id="PF05118">
    <property type="entry name" value="Asp_Arg_Hydrox"/>
    <property type="match status" value="1"/>
</dbReference>
<dbReference type="CDD" id="cd02208">
    <property type="entry name" value="cupin_RmlC-like"/>
    <property type="match status" value="1"/>
</dbReference>
<dbReference type="STRING" id="1073327.SAMN04488108_3885"/>
<dbReference type="EMBL" id="FRXN01000006">
    <property type="protein sequence ID" value="SHO65133.1"/>
    <property type="molecule type" value="Genomic_DNA"/>
</dbReference>
<dbReference type="Proteomes" id="UP000184609">
    <property type="component" value="Unassembled WGS sequence"/>
</dbReference>
<dbReference type="RefSeq" id="WP_073573472.1">
    <property type="nucleotide sequence ID" value="NZ_FRXN01000006.1"/>
</dbReference>
<dbReference type="AlphaFoldDB" id="A0A1M7ZJR1"/>
<dbReference type="Gene3D" id="2.60.120.330">
    <property type="entry name" value="B-lactam Antibiotic, Isopenicillin N Synthase, Chain"/>
    <property type="match status" value="1"/>
</dbReference>
<dbReference type="SUPFAM" id="SSF51197">
    <property type="entry name" value="Clavaminate synthase-like"/>
    <property type="match status" value="1"/>
</dbReference>
<sequence>MDSLPEKVRLPFLFDVRELENSLQTLEKEYWVGHFVKQNYQGDWSVLPLTAQKGREHPILMASSIPGGGDYVETSYLSKTPYFKSVLNSFDTKPLSIRLMRLGPKSEIKEHRDYDLDENEVRLHIPILTNSGVHFFLNKKEVAMKAGECWYLRLSDPHQVVNDSDQARVHLVMDLELNEWLRKFLTQNSATP</sequence>